<feature type="domain" description="Endonuclease/exonuclease/phosphatase" evidence="1">
    <location>
        <begin position="20"/>
        <end position="320"/>
    </location>
</feature>
<evidence type="ECO:0000313" key="2">
    <source>
        <dbReference type="EMBL" id="EFM01332.1"/>
    </source>
</evidence>
<proteinExistence type="predicted"/>
<keyword evidence="2" id="KW-0540">Nuclease</keyword>
<protein>
    <submittedName>
        <fullName evidence="2">Endonuclease/exonuclease/phosphatase family protein</fullName>
    </submittedName>
</protein>
<name>E0NU65_9BACT</name>
<comment type="caution">
    <text evidence="2">The sequence shown here is derived from an EMBL/GenBank/DDBJ whole genome shotgun (WGS) entry which is preliminary data.</text>
</comment>
<reference evidence="2" key="1">
    <citation type="submission" date="2010-07" db="EMBL/GenBank/DDBJ databases">
        <authorList>
            <person name="Muzny D."/>
            <person name="Qin X."/>
            <person name="Deng J."/>
            <person name="Jiang H."/>
            <person name="Liu Y."/>
            <person name="Qu J."/>
            <person name="Song X.-Z."/>
            <person name="Zhang L."/>
            <person name="Thornton R."/>
            <person name="Coyle M."/>
            <person name="Francisco L."/>
            <person name="Jackson L."/>
            <person name="Javaid M."/>
            <person name="Korchina V."/>
            <person name="Kovar C."/>
            <person name="Mata R."/>
            <person name="Mathew T."/>
            <person name="Ngo R."/>
            <person name="Nguyen L."/>
            <person name="Nguyen N."/>
            <person name="Okwuonu G."/>
            <person name="Ongeri F."/>
            <person name="Pham C."/>
            <person name="Simmons D."/>
            <person name="Wilczek-Boney K."/>
            <person name="Hale W."/>
            <person name="Jakkamsetti A."/>
            <person name="Pham P."/>
            <person name="Ruth R."/>
            <person name="San Lucas F."/>
            <person name="Warren J."/>
            <person name="Zhang J."/>
            <person name="Zhao Z."/>
            <person name="Zhou C."/>
            <person name="Zhu D."/>
            <person name="Lee S."/>
            <person name="Bess C."/>
            <person name="Blankenburg K."/>
            <person name="Forbes L."/>
            <person name="Fu Q."/>
            <person name="Gubbala S."/>
            <person name="Hirani K."/>
            <person name="Jayaseelan J.C."/>
            <person name="Lara F."/>
            <person name="Munidasa M."/>
            <person name="Palculict T."/>
            <person name="Patil S."/>
            <person name="Pu L.-L."/>
            <person name="Saada N."/>
            <person name="Tang L."/>
            <person name="Weissenberger G."/>
            <person name="Zhu Y."/>
            <person name="Hemphill L."/>
            <person name="Shang Y."/>
            <person name="Youmans B."/>
            <person name="Ayvaz T."/>
            <person name="Ross M."/>
            <person name="Santibanez J."/>
            <person name="Aqrawi P."/>
            <person name="Gross S."/>
            <person name="Joshi V."/>
            <person name="Fowler G."/>
            <person name="Nazareth L."/>
            <person name="Reid J."/>
            <person name="Worley K."/>
            <person name="Petrosino J."/>
            <person name="Highlander S."/>
            <person name="Gibbs R."/>
        </authorList>
    </citation>
    <scope>NUCLEOTIDE SEQUENCE [LARGE SCALE GENOMIC DNA]</scope>
    <source>
        <strain evidence="2">DSM 16973</strain>
    </source>
</reference>
<dbReference type="Gene3D" id="3.60.10.10">
    <property type="entry name" value="Endonuclease/exonuclease/phosphatase"/>
    <property type="match status" value="1"/>
</dbReference>
<dbReference type="Proteomes" id="UP000004394">
    <property type="component" value="Unassembled WGS sequence"/>
</dbReference>
<dbReference type="eggNOG" id="COG2374">
    <property type="taxonomic scope" value="Bacteria"/>
</dbReference>
<dbReference type="EMBL" id="AEEI01000051">
    <property type="protein sequence ID" value="EFM01332.1"/>
    <property type="molecule type" value="Genomic_DNA"/>
</dbReference>
<dbReference type="InterPro" id="IPR036691">
    <property type="entry name" value="Endo/exonu/phosph_ase_sf"/>
</dbReference>
<accession>E0NU65</accession>
<dbReference type="GO" id="GO:0004519">
    <property type="term" value="F:endonuclease activity"/>
    <property type="evidence" value="ECO:0007669"/>
    <property type="project" value="UniProtKB-KW"/>
</dbReference>
<dbReference type="PANTHER" id="PTHR42834:SF1">
    <property type="entry name" value="ENDONUCLEASE_EXONUCLEASE_PHOSPHATASE FAMILY PROTEIN (AFU_ORTHOLOGUE AFUA_3G09210)"/>
    <property type="match status" value="1"/>
</dbReference>
<keyword evidence="2" id="KW-0378">Hydrolase</keyword>
<sequence length="325" mass="36069">MRKGKAEKMGYQLLAIIFTVVQLNCENLFDTQHDTGKNDIEFTETGIRHWTFNRYWAKLNGIARTIVSCGKGIDGGAALPDVVALCEVENDTVMTDLTKKSLLRAAGYNYVMTHSADRRGMDVALLYSPATFAPIRDCTFRVPPPEGMRPTRDILYVAGRLPAGDTLHIIVVHAPSRMGGEPQTRPYRCKVAQCIVAVTDSIRRQSPEAKILIAGDFNDYSDNEAVRSIVAKGMADVSEHATGKQGAGGTYRYQGQWGSLDHLFASPSLLPFIQECYINDAPFLTEDDPTYGGRMPHRSFRGTRYVGGISDHLPLVVHLRWEKSE</sequence>
<organism evidence="2 3">
    <name type="scientific">Hoylesella marshii DSM 16973 = JCM 13450</name>
    <dbReference type="NCBI Taxonomy" id="862515"/>
    <lineage>
        <taxon>Bacteria</taxon>
        <taxon>Pseudomonadati</taxon>
        <taxon>Bacteroidota</taxon>
        <taxon>Bacteroidia</taxon>
        <taxon>Bacteroidales</taxon>
        <taxon>Prevotellaceae</taxon>
        <taxon>Hoylesella</taxon>
    </lineage>
</organism>
<keyword evidence="2" id="KW-0255">Endonuclease</keyword>
<dbReference type="HOGENOM" id="CLU_058239_1_0_10"/>
<evidence type="ECO:0000259" key="1">
    <source>
        <dbReference type="Pfam" id="PF19580"/>
    </source>
</evidence>
<dbReference type="InterPro" id="IPR005135">
    <property type="entry name" value="Endo/exonuclease/phosphatase"/>
</dbReference>
<dbReference type="STRING" id="862515.HMPREF0658_1718"/>
<dbReference type="Pfam" id="PF19580">
    <property type="entry name" value="Exo_endo_phos_3"/>
    <property type="match status" value="1"/>
</dbReference>
<evidence type="ECO:0000313" key="3">
    <source>
        <dbReference type="Proteomes" id="UP000004394"/>
    </source>
</evidence>
<dbReference type="PANTHER" id="PTHR42834">
    <property type="entry name" value="ENDONUCLEASE/EXONUCLEASE/PHOSPHATASE FAMILY PROTEIN (AFU_ORTHOLOGUE AFUA_3G09210)"/>
    <property type="match status" value="1"/>
</dbReference>
<dbReference type="SUPFAM" id="SSF56219">
    <property type="entry name" value="DNase I-like"/>
    <property type="match status" value="1"/>
</dbReference>
<keyword evidence="3" id="KW-1185">Reference proteome</keyword>
<dbReference type="AlphaFoldDB" id="E0NU65"/>
<gene>
    <name evidence="2" type="ORF">HMPREF0658_1718</name>
</gene>
<dbReference type="BioCyc" id="PMAR862515-HMP:GMOO-1743-MONOMER"/>
<dbReference type="GO" id="GO:0004527">
    <property type="term" value="F:exonuclease activity"/>
    <property type="evidence" value="ECO:0007669"/>
    <property type="project" value="UniProtKB-KW"/>
</dbReference>